<protein>
    <submittedName>
        <fullName evidence="1">Uncharacterized protein</fullName>
    </submittedName>
</protein>
<accession>A0A1H9CR25</accession>
<dbReference type="Proteomes" id="UP000199647">
    <property type="component" value="Unassembled WGS sequence"/>
</dbReference>
<dbReference type="RefSeq" id="WP_143061875.1">
    <property type="nucleotide sequence ID" value="NZ_FOFG01000002.1"/>
</dbReference>
<dbReference type="EMBL" id="FOFG01000002">
    <property type="protein sequence ID" value="SEQ03043.1"/>
    <property type="molecule type" value="Genomic_DNA"/>
</dbReference>
<keyword evidence="2" id="KW-1185">Reference proteome</keyword>
<organism evidence="1 2">
    <name type="scientific">Faunimonas pinastri</name>
    <dbReference type="NCBI Taxonomy" id="1855383"/>
    <lineage>
        <taxon>Bacteria</taxon>
        <taxon>Pseudomonadati</taxon>
        <taxon>Pseudomonadota</taxon>
        <taxon>Alphaproteobacteria</taxon>
        <taxon>Hyphomicrobiales</taxon>
        <taxon>Afifellaceae</taxon>
        <taxon>Faunimonas</taxon>
    </lineage>
</organism>
<name>A0A1H9CR25_9HYPH</name>
<proteinExistence type="predicted"/>
<evidence type="ECO:0000313" key="2">
    <source>
        <dbReference type="Proteomes" id="UP000199647"/>
    </source>
</evidence>
<sequence length="61" mass="6775">MNNMQTVLAMPARKRPARQHGLLARLGASLVNEKGRDPMAGVHLPAHVEKRLAAIRPWVEI</sequence>
<dbReference type="AlphaFoldDB" id="A0A1H9CR25"/>
<gene>
    <name evidence="1" type="ORF">SAMN05216548_102212</name>
</gene>
<evidence type="ECO:0000313" key="1">
    <source>
        <dbReference type="EMBL" id="SEQ03043.1"/>
    </source>
</evidence>
<reference evidence="1 2" key="1">
    <citation type="submission" date="2016-10" db="EMBL/GenBank/DDBJ databases">
        <authorList>
            <person name="de Groot N.N."/>
        </authorList>
    </citation>
    <scope>NUCLEOTIDE SEQUENCE [LARGE SCALE GENOMIC DNA]</scope>
    <source>
        <strain evidence="1 2">A52C2</strain>
    </source>
</reference>